<dbReference type="Proteomes" id="UP000321291">
    <property type="component" value="Chromosome"/>
</dbReference>
<evidence type="ECO:0000256" key="1">
    <source>
        <dbReference type="SAM" id="Phobius"/>
    </source>
</evidence>
<keyword evidence="3" id="KW-1185">Reference proteome</keyword>
<feature type="transmembrane region" description="Helical" evidence="1">
    <location>
        <begin position="47"/>
        <end position="67"/>
    </location>
</feature>
<keyword evidence="1" id="KW-0472">Membrane</keyword>
<keyword evidence="1" id="KW-1133">Transmembrane helix</keyword>
<dbReference type="RefSeq" id="WP_146785892.1">
    <property type="nucleotide sequence ID" value="NZ_CP042434.1"/>
</dbReference>
<dbReference type="EMBL" id="CP042434">
    <property type="protein sequence ID" value="QEC73462.1"/>
    <property type="molecule type" value="Genomic_DNA"/>
</dbReference>
<keyword evidence="1" id="KW-0812">Transmembrane</keyword>
<organism evidence="2 3">
    <name type="scientific">Arachidicoccus ginsenosidivorans</name>
    <dbReference type="NCBI Taxonomy" id="496057"/>
    <lineage>
        <taxon>Bacteria</taxon>
        <taxon>Pseudomonadati</taxon>
        <taxon>Bacteroidota</taxon>
        <taxon>Chitinophagia</taxon>
        <taxon>Chitinophagales</taxon>
        <taxon>Chitinophagaceae</taxon>
        <taxon>Arachidicoccus</taxon>
    </lineage>
</organism>
<dbReference type="AlphaFoldDB" id="A0A5B8VRD7"/>
<dbReference type="OrthoDB" id="1451596at2"/>
<name>A0A5B8VRD7_9BACT</name>
<gene>
    <name evidence="2" type="ORF">FSB73_19180</name>
</gene>
<dbReference type="KEGG" id="agi:FSB73_19180"/>
<evidence type="ECO:0000313" key="3">
    <source>
        <dbReference type="Proteomes" id="UP000321291"/>
    </source>
</evidence>
<reference evidence="2 3" key="1">
    <citation type="journal article" date="2017" name="Int. J. Syst. Evol. Microbiol.">
        <title>Arachidicoccus ginsenosidivorans sp. nov., with ginsenoside-converting activity isolated from ginseng cultivating soil.</title>
        <authorList>
            <person name="Siddiqi M.Z."/>
            <person name="Aslam Z."/>
            <person name="Im W.T."/>
        </authorList>
    </citation>
    <scope>NUCLEOTIDE SEQUENCE [LARGE SCALE GENOMIC DNA]</scope>
    <source>
        <strain evidence="2 3">Gsoil 809</strain>
    </source>
</reference>
<accession>A0A5B8VRD7</accession>
<evidence type="ECO:0000313" key="2">
    <source>
        <dbReference type="EMBL" id="QEC73462.1"/>
    </source>
</evidence>
<proteinExistence type="predicted"/>
<sequence length="74" mass="8246">MQLILPGCFAGKLLKLVALSFVIAAPVAWYAMHKWLNHFDDRMAAHLWWFILADAIGILVVIIWGGWQAVKAAG</sequence>
<protein>
    <submittedName>
        <fullName evidence="2">Uncharacterized protein</fullName>
    </submittedName>
</protein>
<feature type="transmembrane region" description="Helical" evidence="1">
    <location>
        <begin position="12"/>
        <end position="32"/>
    </location>
</feature>